<organism evidence="2 3">
    <name type="scientific">Lentinus tigrinus ALCF2SS1-6</name>
    <dbReference type="NCBI Taxonomy" id="1328759"/>
    <lineage>
        <taxon>Eukaryota</taxon>
        <taxon>Fungi</taxon>
        <taxon>Dikarya</taxon>
        <taxon>Basidiomycota</taxon>
        <taxon>Agaricomycotina</taxon>
        <taxon>Agaricomycetes</taxon>
        <taxon>Polyporales</taxon>
        <taxon>Polyporaceae</taxon>
        <taxon>Lentinus</taxon>
    </lineage>
</organism>
<keyword evidence="3" id="KW-1185">Reference proteome</keyword>
<dbReference type="Proteomes" id="UP000313359">
    <property type="component" value="Unassembled WGS sequence"/>
</dbReference>
<feature type="compositionally biased region" description="Polar residues" evidence="1">
    <location>
        <begin position="25"/>
        <end position="39"/>
    </location>
</feature>
<proteinExistence type="predicted"/>
<reference evidence="2" key="1">
    <citation type="journal article" date="2018" name="Genome Biol. Evol.">
        <title>Genomics and development of Lentinus tigrinus, a white-rot wood-decaying mushroom with dimorphic fruiting bodies.</title>
        <authorList>
            <person name="Wu B."/>
            <person name="Xu Z."/>
            <person name="Knudson A."/>
            <person name="Carlson A."/>
            <person name="Chen N."/>
            <person name="Kovaka S."/>
            <person name="LaButti K."/>
            <person name="Lipzen A."/>
            <person name="Pennachio C."/>
            <person name="Riley R."/>
            <person name="Schakwitz W."/>
            <person name="Umezawa K."/>
            <person name="Ohm R.A."/>
            <person name="Grigoriev I.V."/>
            <person name="Nagy L.G."/>
            <person name="Gibbons J."/>
            <person name="Hibbett D."/>
        </authorList>
    </citation>
    <scope>NUCLEOTIDE SEQUENCE [LARGE SCALE GENOMIC DNA]</scope>
    <source>
        <strain evidence="2">ALCF2SS1-6</strain>
    </source>
</reference>
<feature type="non-terminal residue" evidence="2">
    <location>
        <position position="1"/>
    </location>
</feature>
<gene>
    <name evidence="2" type="ORF">L227DRAFT_624582</name>
</gene>
<accession>A0A5C2SAL2</accession>
<protein>
    <submittedName>
        <fullName evidence="2">Uncharacterized protein</fullName>
    </submittedName>
</protein>
<evidence type="ECO:0000256" key="1">
    <source>
        <dbReference type="SAM" id="MobiDB-lite"/>
    </source>
</evidence>
<evidence type="ECO:0000313" key="2">
    <source>
        <dbReference type="EMBL" id="RPD60298.1"/>
    </source>
</evidence>
<dbReference type="AlphaFoldDB" id="A0A5C2SAL2"/>
<dbReference type="EMBL" id="ML122266">
    <property type="protein sequence ID" value="RPD60298.1"/>
    <property type="molecule type" value="Genomic_DNA"/>
</dbReference>
<evidence type="ECO:0000313" key="3">
    <source>
        <dbReference type="Proteomes" id="UP000313359"/>
    </source>
</evidence>
<sequence length="159" mass="16877">HCPHSDSCTCSTSPLCSTLRCASRGRSSTRPSIRPQQGLTPSPGRRTRTPRASCWDSARPFVPSAMHPISVQLVGREIWAGTKVAVVALAVHKGRGPVLPFQSGLQPVSSTRGAWNPTSSSSIWVSRTHASADCWSIAAARGGRSITFPLAFGQLSRAS</sequence>
<name>A0A5C2SAL2_9APHY</name>
<feature type="region of interest" description="Disordered" evidence="1">
    <location>
        <begin position="25"/>
        <end position="52"/>
    </location>
</feature>